<organism evidence="1 2">
    <name type="scientific">Malus domestica</name>
    <name type="common">Apple</name>
    <name type="synonym">Pyrus malus</name>
    <dbReference type="NCBI Taxonomy" id="3750"/>
    <lineage>
        <taxon>Eukaryota</taxon>
        <taxon>Viridiplantae</taxon>
        <taxon>Streptophyta</taxon>
        <taxon>Embryophyta</taxon>
        <taxon>Tracheophyta</taxon>
        <taxon>Spermatophyta</taxon>
        <taxon>Magnoliopsida</taxon>
        <taxon>eudicotyledons</taxon>
        <taxon>Gunneridae</taxon>
        <taxon>Pentapetalae</taxon>
        <taxon>rosids</taxon>
        <taxon>fabids</taxon>
        <taxon>Rosales</taxon>
        <taxon>Rosaceae</taxon>
        <taxon>Amygdaloideae</taxon>
        <taxon>Maleae</taxon>
        <taxon>Malus</taxon>
    </lineage>
</organism>
<dbReference type="EMBL" id="RDQH01000335">
    <property type="protein sequence ID" value="RXH89923.1"/>
    <property type="molecule type" value="Genomic_DNA"/>
</dbReference>
<evidence type="ECO:0000313" key="1">
    <source>
        <dbReference type="EMBL" id="RXH89923.1"/>
    </source>
</evidence>
<proteinExistence type="predicted"/>
<evidence type="ECO:0000313" key="2">
    <source>
        <dbReference type="Proteomes" id="UP000290289"/>
    </source>
</evidence>
<name>A0A498J7Y8_MALDO</name>
<dbReference type="AlphaFoldDB" id="A0A498J7Y8"/>
<keyword evidence="2" id="KW-1185">Reference proteome</keyword>
<dbReference type="Proteomes" id="UP000290289">
    <property type="component" value="Chromosome 9"/>
</dbReference>
<accession>A0A498J7Y8</accession>
<protein>
    <submittedName>
        <fullName evidence="1">Uncharacterized protein</fullName>
    </submittedName>
</protein>
<comment type="caution">
    <text evidence="1">The sequence shown here is derived from an EMBL/GenBank/DDBJ whole genome shotgun (WGS) entry which is preliminary data.</text>
</comment>
<sequence length="140" mass="16096">MIAFVEWWRVEELLINLWMTCGVRFDLPNCVFKCDSSRTLTLSKASYIPISPQPAEDTKSRFCYWSSFASHFVSNLCGYLGDLDSDWAVDLFSDASFPFLENLAINTCKGMTDLKISCSKLEDVQVITMIYITWTSLEWD</sequence>
<reference evidence="1 2" key="1">
    <citation type="submission" date="2018-10" db="EMBL/GenBank/DDBJ databases">
        <title>A high-quality apple genome assembly.</title>
        <authorList>
            <person name="Hu J."/>
        </authorList>
    </citation>
    <scope>NUCLEOTIDE SEQUENCE [LARGE SCALE GENOMIC DNA]</scope>
    <source>
        <strain evidence="2">cv. HFTH1</strain>
        <tissue evidence="1">Young leaf</tissue>
    </source>
</reference>
<gene>
    <name evidence="1" type="ORF">DVH24_032280</name>
</gene>